<evidence type="ECO:0000313" key="3">
    <source>
        <dbReference type="Proteomes" id="UP000466931"/>
    </source>
</evidence>
<protein>
    <submittedName>
        <fullName evidence="2">Alpha/beta hydrolase</fullName>
    </submittedName>
</protein>
<dbReference type="PANTHER" id="PTHR43689:SF8">
    <property type="entry name" value="ALPHA_BETA-HYDROLASES SUPERFAMILY PROTEIN"/>
    <property type="match status" value="1"/>
</dbReference>
<feature type="domain" description="AB hydrolase-1" evidence="1">
    <location>
        <begin position="27"/>
        <end position="250"/>
    </location>
</feature>
<dbReference type="GO" id="GO:0016787">
    <property type="term" value="F:hydrolase activity"/>
    <property type="evidence" value="ECO:0007669"/>
    <property type="project" value="UniProtKB-KW"/>
</dbReference>
<proteinExistence type="predicted"/>
<sequence length="269" mass="29274">MESTVVTVAGVRSPVLVGGDEKAPGEAVVFVHGNNAGAPWTALMNPITEFARAVAPEMPGFGAADKPADFPYTVDGYARHLDGVLTELGVTRAHLVAHDFGGPWALAWAADHLDRVASITLINTPVDINHTAAKIWRTPVLADVMRVVMGERSTAALLRRTDPQVPARALDEIARHATVPETYRAVVRLYRATGRDAIGPYVERLKHFPGNVLIIWGDGDAYLPIDQARRQQELFAHAELRIVPGVGHWPWLAEPDVVSDHLTAFLSEQ</sequence>
<keyword evidence="2" id="KW-0378">Hydrolase</keyword>
<reference evidence="2" key="2">
    <citation type="submission" date="2020-02" db="EMBL/GenBank/DDBJ databases">
        <authorList>
            <person name="Matsumoto Y."/>
            <person name="Motooka D."/>
            <person name="Nakamura S."/>
        </authorList>
    </citation>
    <scope>NUCLEOTIDE SEQUENCE</scope>
    <source>
        <strain evidence="2">JCM 13671</strain>
    </source>
</reference>
<dbReference type="SUPFAM" id="SSF53474">
    <property type="entry name" value="alpha/beta-Hydrolases"/>
    <property type="match status" value="1"/>
</dbReference>
<reference evidence="2" key="1">
    <citation type="journal article" date="2019" name="Emerg. Microbes Infect.">
        <title>Comprehensive subspecies identification of 175 nontuberculous mycobacteria species based on 7547 genomic profiles.</title>
        <authorList>
            <person name="Matsumoto Y."/>
            <person name="Kinjo T."/>
            <person name="Motooka D."/>
            <person name="Nabeya D."/>
            <person name="Jung N."/>
            <person name="Uechi K."/>
            <person name="Horii T."/>
            <person name="Iida T."/>
            <person name="Fujita J."/>
            <person name="Nakamura S."/>
        </authorList>
    </citation>
    <scope>NUCLEOTIDE SEQUENCE [LARGE SCALE GENOMIC DNA]</scope>
    <source>
        <strain evidence="2">JCM 13671</strain>
    </source>
</reference>
<dbReference type="Proteomes" id="UP000466931">
    <property type="component" value="Chromosome"/>
</dbReference>
<dbReference type="InterPro" id="IPR000073">
    <property type="entry name" value="AB_hydrolase_1"/>
</dbReference>
<gene>
    <name evidence="2" type="ORF">MCNF_08510</name>
</gene>
<organism evidence="2 3">
    <name type="scientific">Mycolicibacterium confluentis</name>
    <dbReference type="NCBI Taxonomy" id="28047"/>
    <lineage>
        <taxon>Bacteria</taxon>
        <taxon>Bacillati</taxon>
        <taxon>Actinomycetota</taxon>
        <taxon>Actinomycetes</taxon>
        <taxon>Mycobacteriales</taxon>
        <taxon>Mycobacteriaceae</taxon>
        <taxon>Mycolicibacterium</taxon>
    </lineage>
</organism>
<evidence type="ECO:0000313" key="2">
    <source>
        <dbReference type="EMBL" id="BBZ32246.1"/>
    </source>
</evidence>
<dbReference type="AlphaFoldDB" id="A0A7I7XSL2"/>
<name>A0A7I7XSL2_9MYCO</name>
<dbReference type="Gene3D" id="3.40.50.1820">
    <property type="entry name" value="alpha/beta hydrolase"/>
    <property type="match status" value="1"/>
</dbReference>
<dbReference type="Pfam" id="PF00561">
    <property type="entry name" value="Abhydrolase_1"/>
    <property type="match status" value="1"/>
</dbReference>
<dbReference type="EMBL" id="AP022612">
    <property type="protein sequence ID" value="BBZ32246.1"/>
    <property type="molecule type" value="Genomic_DNA"/>
</dbReference>
<dbReference type="PANTHER" id="PTHR43689">
    <property type="entry name" value="HYDROLASE"/>
    <property type="match status" value="1"/>
</dbReference>
<keyword evidence="3" id="KW-1185">Reference proteome</keyword>
<accession>A0A7I7XSL2</accession>
<dbReference type="RefSeq" id="WP_234812998.1">
    <property type="nucleotide sequence ID" value="NZ_AP022612.1"/>
</dbReference>
<dbReference type="PRINTS" id="PR00111">
    <property type="entry name" value="ABHYDROLASE"/>
</dbReference>
<evidence type="ECO:0000259" key="1">
    <source>
        <dbReference type="Pfam" id="PF00561"/>
    </source>
</evidence>
<dbReference type="InterPro" id="IPR029058">
    <property type="entry name" value="AB_hydrolase_fold"/>
</dbReference>